<keyword evidence="3" id="KW-0645">Protease</keyword>
<dbReference type="STRING" id="1436961.SAMN05421739_1168"/>
<protein>
    <submittedName>
        <fullName evidence="3">Papain family cysteine protease</fullName>
    </submittedName>
</protein>
<keyword evidence="4" id="KW-1185">Reference proteome</keyword>
<evidence type="ECO:0000313" key="4">
    <source>
        <dbReference type="Proteomes" id="UP000198724"/>
    </source>
</evidence>
<evidence type="ECO:0000256" key="1">
    <source>
        <dbReference type="ARBA" id="ARBA00008455"/>
    </source>
</evidence>
<evidence type="ECO:0000259" key="2">
    <source>
        <dbReference type="SMART" id="SM00645"/>
    </source>
</evidence>
<dbReference type="OrthoDB" id="3648721at2"/>
<gene>
    <name evidence="3" type="ORF">SAMN05421739_1168</name>
</gene>
<sequence>MIVLTRTLFFICFAFMISIINVFAQDSITYGLKLPTEDELKSIPYTPAFQLPSGTVLPNKIDLSIHMPPVKNQGSQGSCTAFAVAYALKSFHEKMEFNWSFIEGGNIRYDRVCSPAFVFNVAKRMIGDYNCKNGISFFEAFKVLQDYGTPFWNDYPYDESNCSNQPSQTVASKAIANKISTHRRVNHKNIDEIRYNISVNNPIIIGVIPDDFFQPDGFDAYRNGRHYTFIPKGILNPNNYHAMVCVGYDDNSRTFKVMNSWGTNWGNAGYVDIPYAWFTGVVHEAYIMNDAYRYNLFVDSKKRQIENINTKSDSIQYSSWVKRGYYREFKNLKFGLAELDSKAESAYFVVSDAATNEDIFSARLENNESQTIQLNNQRITLKLTDVGRAGKNPLTKAAFFSVIVSNVSDIELKEQLADLQLINNQKLLINQLMQQQNQLIEH</sequence>
<organism evidence="3 4">
    <name type="scientific">Pontibacter chinhatensis</name>
    <dbReference type="NCBI Taxonomy" id="1436961"/>
    <lineage>
        <taxon>Bacteria</taxon>
        <taxon>Pseudomonadati</taxon>
        <taxon>Bacteroidota</taxon>
        <taxon>Cytophagia</taxon>
        <taxon>Cytophagales</taxon>
        <taxon>Hymenobacteraceae</taxon>
        <taxon>Pontibacter</taxon>
    </lineage>
</organism>
<dbReference type="InterPro" id="IPR038765">
    <property type="entry name" value="Papain-like_cys_pep_sf"/>
</dbReference>
<evidence type="ECO:0000313" key="3">
    <source>
        <dbReference type="EMBL" id="SFH38970.1"/>
    </source>
</evidence>
<name>A0A1I2ZMM5_9BACT</name>
<dbReference type="Gene3D" id="3.90.70.10">
    <property type="entry name" value="Cysteine proteinases"/>
    <property type="match status" value="1"/>
</dbReference>
<dbReference type="SUPFAM" id="SSF54001">
    <property type="entry name" value="Cysteine proteinases"/>
    <property type="match status" value="1"/>
</dbReference>
<dbReference type="Proteomes" id="UP000198724">
    <property type="component" value="Unassembled WGS sequence"/>
</dbReference>
<dbReference type="AlphaFoldDB" id="A0A1I2ZMM5"/>
<dbReference type="Pfam" id="PF00112">
    <property type="entry name" value="Peptidase_C1"/>
    <property type="match status" value="1"/>
</dbReference>
<dbReference type="CDD" id="cd02619">
    <property type="entry name" value="Peptidase_C1"/>
    <property type="match status" value="1"/>
</dbReference>
<dbReference type="GO" id="GO:0006508">
    <property type="term" value="P:proteolysis"/>
    <property type="evidence" value="ECO:0007669"/>
    <property type="project" value="UniProtKB-KW"/>
</dbReference>
<reference evidence="4" key="1">
    <citation type="submission" date="2016-10" db="EMBL/GenBank/DDBJ databases">
        <authorList>
            <person name="Varghese N."/>
            <person name="Submissions S."/>
        </authorList>
    </citation>
    <scope>NUCLEOTIDE SEQUENCE [LARGE SCALE GENOMIC DNA]</scope>
    <source>
        <strain evidence="4">LP51</strain>
    </source>
</reference>
<keyword evidence="3" id="KW-0378">Hydrolase</keyword>
<dbReference type="InterPro" id="IPR013128">
    <property type="entry name" value="Peptidase_C1A"/>
</dbReference>
<accession>A0A1I2ZMM5</accession>
<feature type="domain" description="Peptidase C1A papain C-terminal" evidence="2">
    <location>
        <begin position="57"/>
        <end position="289"/>
    </location>
</feature>
<dbReference type="EMBL" id="FOOT01000016">
    <property type="protein sequence ID" value="SFH38970.1"/>
    <property type="molecule type" value="Genomic_DNA"/>
</dbReference>
<comment type="similarity">
    <text evidence="1">Belongs to the peptidase C1 family.</text>
</comment>
<proteinExistence type="inferred from homology"/>
<dbReference type="SMART" id="SM00645">
    <property type="entry name" value="Pept_C1"/>
    <property type="match status" value="1"/>
</dbReference>
<dbReference type="PANTHER" id="PTHR12411">
    <property type="entry name" value="CYSTEINE PROTEASE FAMILY C1-RELATED"/>
    <property type="match status" value="1"/>
</dbReference>
<dbReference type="InterPro" id="IPR000668">
    <property type="entry name" value="Peptidase_C1A_C"/>
</dbReference>
<dbReference type="GO" id="GO:0008234">
    <property type="term" value="F:cysteine-type peptidase activity"/>
    <property type="evidence" value="ECO:0007669"/>
    <property type="project" value="InterPro"/>
</dbReference>